<feature type="compositionally biased region" description="Basic and acidic residues" evidence="1">
    <location>
        <begin position="167"/>
        <end position="201"/>
    </location>
</feature>
<feature type="region of interest" description="Disordered" evidence="1">
    <location>
        <begin position="145"/>
        <end position="252"/>
    </location>
</feature>
<keyword evidence="3" id="KW-1185">Reference proteome</keyword>
<accession>A0ABR1URL6</accession>
<comment type="caution">
    <text evidence="2">The sequence shown here is derived from an EMBL/GenBank/DDBJ whole genome shotgun (WGS) entry which is preliminary data.</text>
</comment>
<gene>
    <name evidence="2" type="ORF">PG994_007908</name>
</gene>
<dbReference type="EMBL" id="JAQQWL010000008">
    <property type="protein sequence ID" value="KAK8061542.1"/>
    <property type="molecule type" value="Genomic_DNA"/>
</dbReference>
<evidence type="ECO:0000313" key="2">
    <source>
        <dbReference type="EMBL" id="KAK8061542.1"/>
    </source>
</evidence>
<dbReference type="GeneID" id="92092380"/>
<feature type="compositionally biased region" description="Polar residues" evidence="1">
    <location>
        <begin position="20"/>
        <end position="32"/>
    </location>
</feature>
<reference evidence="2 3" key="1">
    <citation type="submission" date="2023-01" db="EMBL/GenBank/DDBJ databases">
        <title>Analysis of 21 Apiospora genomes using comparative genomics revels a genus with tremendous synthesis potential of carbohydrate active enzymes and secondary metabolites.</title>
        <authorList>
            <person name="Sorensen T."/>
        </authorList>
    </citation>
    <scope>NUCLEOTIDE SEQUENCE [LARGE SCALE GENOMIC DNA]</scope>
    <source>
        <strain evidence="2 3">CBS 135458</strain>
    </source>
</reference>
<dbReference type="Proteomes" id="UP001480595">
    <property type="component" value="Unassembled WGS sequence"/>
</dbReference>
<evidence type="ECO:0000256" key="1">
    <source>
        <dbReference type="SAM" id="MobiDB-lite"/>
    </source>
</evidence>
<name>A0ABR1URL6_9PEZI</name>
<evidence type="ECO:0000313" key="3">
    <source>
        <dbReference type="Proteomes" id="UP001480595"/>
    </source>
</evidence>
<feature type="compositionally biased region" description="Basic residues" evidence="1">
    <location>
        <begin position="205"/>
        <end position="215"/>
    </location>
</feature>
<organism evidence="2 3">
    <name type="scientific">Apiospora phragmitis</name>
    <dbReference type="NCBI Taxonomy" id="2905665"/>
    <lineage>
        <taxon>Eukaryota</taxon>
        <taxon>Fungi</taxon>
        <taxon>Dikarya</taxon>
        <taxon>Ascomycota</taxon>
        <taxon>Pezizomycotina</taxon>
        <taxon>Sordariomycetes</taxon>
        <taxon>Xylariomycetidae</taxon>
        <taxon>Amphisphaeriales</taxon>
        <taxon>Apiosporaceae</taxon>
        <taxon>Apiospora</taxon>
    </lineage>
</organism>
<feature type="compositionally biased region" description="Basic and acidic residues" evidence="1">
    <location>
        <begin position="216"/>
        <end position="231"/>
    </location>
</feature>
<proteinExistence type="predicted"/>
<sequence length="252" mass="27423">MIYLLRRHSQHPCLPPRSAARSTPTPSLTSQGWRGKGHSLHPTNDATGLKHHILIKRDGNDGAGLGLKKDHKVEAWWMNAFDQALKGIDTTSGTMKRTAGGGNLDLDKIVSKGVYKYSGGNGLYSSFVKGGLLAGTVDKNLVSTTGLLTPPDSGVSTPAATTEEESGSGKKESKEERRARREAKKLQKAEKVARLEKEAKAAAKATKKATKKAEKKAKETFKAGETKEERKARRNARRARKEEKRRLRASAG</sequence>
<dbReference type="RefSeq" id="XP_066714804.1">
    <property type="nucleotide sequence ID" value="XM_066859317.1"/>
</dbReference>
<protein>
    <submittedName>
        <fullName evidence="2">Uncharacterized protein</fullName>
    </submittedName>
</protein>
<feature type="region of interest" description="Disordered" evidence="1">
    <location>
        <begin position="12"/>
        <end position="39"/>
    </location>
</feature>